<dbReference type="Pfam" id="PF00486">
    <property type="entry name" value="Trans_reg_C"/>
    <property type="match status" value="1"/>
</dbReference>
<dbReference type="InterPro" id="IPR016032">
    <property type="entry name" value="Sig_transdc_resp-reg_C-effctor"/>
</dbReference>
<evidence type="ECO:0000313" key="5">
    <source>
        <dbReference type="Proteomes" id="UP000092498"/>
    </source>
</evidence>
<dbReference type="PROSITE" id="PS51755">
    <property type="entry name" value="OMPR_PHOB"/>
    <property type="match status" value="1"/>
</dbReference>
<dbReference type="GO" id="GO:0000160">
    <property type="term" value="P:phosphorelay signal transduction system"/>
    <property type="evidence" value="ECO:0007669"/>
    <property type="project" value="InterPro"/>
</dbReference>
<dbReference type="InParanoid" id="A0A1B1AH46"/>
<dbReference type="GO" id="GO:0003677">
    <property type="term" value="F:DNA binding"/>
    <property type="evidence" value="ECO:0007669"/>
    <property type="project" value="UniProtKB-UniRule"/>
</dbReference>
<evidence type="ECO:0000313" key="4">
    <source>
        <dbReference type="EMBL" id="ANP45884.1"/>
    </source>
</evidence>
<dbReference type="InterPro" id="IPR036388">
    <property type="entry name" value="WH-like_DNA-bd_sf"/>
</dbReference>
<proteinExistence type="predicted"/>
<feature type="DNA-binding region" description="OmpR/PhoB-type" evidence="2">
    <location>
        <begin position="6"/>
        <end position="106"/>
    </location>
</feature>
<dbReference type="SMART" id="SM00862">
    <property type="entry name" value="Trans_reg_C"/>
    <property type="match status" value="1"/>
</dbReference>
<sequence>MAKVSPSALPAGPFSIDLDRMRVTRGNATIALSGQPLQILVALVKAGGRVVTREELMLLLWPEASRIDTGRRLNTAVRALREALGDGADTPVFVETVRGRGYRWIDNNAPLKVRTWPAARPFAAAVLAMAASVLIGSTQFAATPASAVDRERLVDIAALANDQPDVAIVALDRLLQANPSYEAAQVLRAELALKAWRDQPSQARLQAARAAVRDAHSAFRQNAELAVIEAELAWAGGWDWRGAERMYRRALAASPSHVGARAGLSWLLLNAGREEEAFAEIVPLLTRAELEPSQRAQLGWFLLRLQRNDLAARMCAGDSRHLNMLSCRHTAMARLGDEEGARAAAAVLMQQLDASPRDLAAVRTAEARIGYSRFLVWCTEHFPVDDTQHFQRAQIAAAAGRLDEAMAQLDSAFAARDPALVKLRTTYEFAMLRHLPRFARMLHEIGPA</sequence>
<dbReference type="Proteomes" id="UP000092498">
    <property type="component" value="Chromosome"/>
</dbReference>
<dbReference type="STRING" id="1759059.ATE48_08095"/>
<feature type="domain" description="OmpR/PhoB-type" evidence="3">
    <location>
        <begin position="6"/>
        <end position="106"/>
    </location>
</feature>
<dbReference type="InterPro" id="IPR001867">
    <property type="entry name" value="OmpR/PhoB-type_DNA-bd"/>
</dbReference>
<dbReference type="SUPFAM" id="SSF46894">
    <property type="entry name" value="C-terminal effector domain of the bipartite response regulators"/>
    <property type="match status" value="1"/>
</dbReference>
<accession>A0A1B1AH46</accession>
<dbReference type="KEGG" id="cbot:ATE48_08095"/>
<evidence type="ECO:0000259" key="3">
    <source>
        <dbReference type="PROSITE" id="PS51755"/>
    </source>
</evidence>
<dbReference type="Gene3D" id="1.10.10.10">
    <property type="entry name" value="Winged helix-like DNA-binding domain superfamily/Winged helix DNA-binding domain"/>
    <property type="match status" value="1"/>
</dbReference>
<dbReference type="AlphaFoldDB" id="A0A1B1AH46"/>
<dbReference type="GO" id="GO:0006355">
    <property type="term" value="P:regulation of DNA-templated transcription"/>
    <property type="evidence" value="ECO:0007669"/>
    <property type="project" value="InterPro"/>
</dbReference>
<dbReference type="EMBL" id="CP013244">
    <property type="protein sequence ID" value="ANP45884.1"/>
    <property type="molecule type" value="Genomic_DNA"/>
</dbReference>
<keyword evidence="1 2" id="KW-0238">DNA-binding</keyword>
<evidence type="ECO:0000256" key="1">
    <source>
        <dbReference type="ARBA" id="ARBA00023125"/>
    </source>
</evidence>
<reference evidence="4 5" key="1">
    <citation type="submission" date="2015-11" db="EMBL/GenBank/DDBJ databases">
        <title>Whole-Genome Sequence of Candidatus Oderbacter manganicum from the National Park Lower Oder Valley, Germany.</title>
        <authorList>
            <person name="Braun B."/>
            <person name="Liere K."/>
            <person name="Szewzyk U."/>
        </authorList>
    </citation>
    <scope>NUCLEOTIDE SEQUENCE [LARGE SCALE GENOMIC DNA]</scope>
    <source>
        <strain evidence="4 5">OTSz_A_272</strain>
    </source>
</reference>
<protein>
    <recommendedName>
        <fullName evidence="3">OmpR/PhoB-type domain-containing protein</fullName>
    </recommendedName>
</protein>
<evidence type="ECO:0000256" key="2">
    <source>
        <dbReference type="PROSITE-ProRule" id="PRU01091"/>
    </source>
</evidence>
<dbReference type="SUPFAM" id="SSF48452">
    <property type="entry name" value="TPR-like"/>
    <property type="match status" value="2"/>
</dbReference>
<dbReference type="RefSeq" id="WP_066769943.1">
    <property type="nucleotide sequence ID" value="NZ_CP013244.1"/>
</dbReference>
<name>A0A1B1AH46_9PROT</name>
<keyword evidence="5" id="KW-1185">Reference proteome</keyword>
<dbReference type="CDD" id="cd00383">
    <property type="entry name" value="trans_reg_C"/>
    <property type="match status" value="1"/>
</dbReference>
<dbReference type="Gene3D" id="1.25.40.10">
    <property type="entry name" value="Tetratricopeptide repeat domain"/>
    <property type="match status" value="1"/>
</dbReference>
<dbReference type="InterPro" id="IPR011990">
    <property type="entry name" value="TPR-like_helical_dom_sf"/>
</dbReference>
<organism evidence="4 5">
    <name type="scientific">Candidatus Viadribacter manganicus</name>
    <dbReference type="NCBI Taxonomy" id="1759059"/>
    <lineage>
        <taxon>Bacteria</taxon>
        <taxon>Pseudomonadati</taxon>
        <taxon>Pseudomonadota</taxon>
        <taxon>Alphaproteobacteria</taxon>
        <taxon>Hyphomonadales</taxon>
        <taxon>Hyphomonadaceae</taxon>
        <taxon>Candidatus Viadribacter</taxon>
    </lineage>
</organism>
<gene>
    <name evidence="4" type="ORF">ATE48_08095</name>
</gene>